<evidence type="ECO:0000313" key="2">
    <source>
        <dbReference type="EMBL" id="MFC5513672.1"/>
    </source>
</evidence>
<dbReference type="Proteomes" id="UP001596031">
    <property type="component" value="Unassembled WGS sequence"/>
</dbReference>
<reference evidence="3" key="1">
    <citation type="journal article" date="2019" name="Int. J. Syst. Evol. Microbiol.">
        <title>The Global Catalogue of Microorganisms (GCM) 10K type strain sequencing project: providing services to taxonomists for standard genome sequencing and annotation.</title>
        <authorList>
            <consortium name="The Broad Institute Genomics Platform"/>
            <consortium name="The Broad Institute Genome Sequencing Center for Infectious Disease"/>
            <person name="Wu L."/>
            <person name="Ma J."/>
        </authorList>
    </citation>
    <scope>NUCLEOTIDE SEQUENCE [LARGE SCALE GENOMIC DNA]</scope>
    <source>
        <strain evidence="3">CCUG 38813</strain>
    </source>
</reference>
<accession>A0ABW0PPM7</accession>
<sequence>MDKQGDIRTLNLDQLISREGDQLELKIKNETDEDADARRARDSADAKLKRAMALILFVFALLITGTVFIACIVVALFGSPEDKKWACSIVTGITSGLVGYLVGQSKK</sequence>
<evidence type="ECO:0000256" key="1">
    <source>
        <dbReference type="SAM" id="Phobius"/>
    </source>
</evidence>
<keyword evidence="1" id="KW-0812">Transmembrane</keyword>
<keyword evidence="3" id="KW-1185">Reference proteome</keyword>
<feature type="transmembrane region" description="Helical" evidence="1">
    <location>
        <begin position="51"/>
        <end position="77"/>
    </location>
</feature>
<keyword evidence="1" id="KW-1133">Transmembrane helix</keyword>
<comment type="caution">
    <text evidence="2">The sequence shown here is derived from an EMBL/GenBank/DDBJ whole genome shotgun (WGS) entry which is preliminary data.</text>
</comment>
<gene>
    <name evidence="2" type="ORF">ACFPOU_21455</name>
</gene>
<organism evidence="2 3">
    <name type="scientific">Massilia jejuensis</name>
    <dbReference type="NCBI Taxonomy" id="648894"/>
    <lineage>
        <taxon>Bacteria</taxon>
        <taxon>Pseudomonadati</taxon>
        <taxon>Pseudomonadota</taxon>
        <taxon>Betaproteobacteria</taxon>
        <taxon>Burkholderiales</taxon>
        <taxon>Oxalobacteraceae</taxon>
        <taxon>Telluria group</taxon>
        <taxon>Massilia</taxon>
    </lineage>
</organism>
<proteinExistence type="predicted"/>
<dbReference type="RefSeq" id="WP_379726284.1">
    <property type="nucleotide sequence ID" value="NZ_JBHSMS010000076.1"/>
</dbReference>
<evidence type="ECO:0000313" key="3">
    <source>
        <dbReference type="Proteomes" id="UP001596031"/>
    </source>
</evidence>
<feature type="transmembrane region" description="Helical" evidence="1">
    <location>
        <begin position="83"/>
        <end position="103"/>
    </location>
</feature>
<protein>
    <submittedName>
        <fullName evidence="2">Uncharacterized protein</fullName>
    </submittedName>
</protein>
<name>A0ABW0PPM7_9BURK</name>
<keyword evidence="1" id="KW-0472">Membrane</keyword>
<dbReference type="EMBL" id="JBHSMS010000076">
    <property type="protein sequence ID" value="MFC5513672.1"/>
    <property type="molecule type" value="Genomic_DNA"/>
</dbReference>